<accession>X1LXQ7</accession>
<reference evidence="1" key="1">
    <citation type="journal article" date="2014" name="Front. Microbiol.">
        <title>High frequency of phylogenetically diverse reductive dehalogenase-homologous genes in deep subseafloor sedimentary metagenomes.</title>
        <authorList>
            <person name="Kawai M."/>
            <person name="Futagami T."/>
            <person name="Toyoda A."/>
            <person name="Takaki Y."/>
            <person name="Nishi S."/>
            <person name="Hori S."/>
            <person name="Arai W."/>
            <person name="Tsubouchi T."/>
            <person name="Morono Y."/>
            <person name="Uchiyama I."/>
            <person name="Ito T."/>
            <person name="Fujiyama A."/>
            <person name="Inagaki F."/>
            <person name="Takami H."/>
        </authorList>
    </citation>
    <scope>NUCLEOTIDE SEQUENCE</scope>
    <source>
        <strain evidence="1">Expedition CK06-06</strain>
    </source>
</reference>
<comment type="caution">
    <text evidence="1">The sequence shown here is derived from an EMBL/GenBank/DDBJ whole genome shotgun (WGS) entry which is preliminary data.</text>
</comment>
<proteinExistence type="predicted"/>
<feature type="non-terminal residue" evidence="1">
    <location>
        <position position="1"/>
    </location>
</feature>
<dbReference type="EMBL" id="BARV01013556">
    <property type="protein sequence ID" value="GAI23863.1"/>
    <property type="molecule type" value="Genomic_DNA"/>
</dbReference>
<protein>
    <submittedName>
        <fullName evidence="1">Uncharacterized protein</fullName>
    </submittedName>
</protein>
<evidence type="ECO:0000313" key="1">
    <source>
        <dbReference type="EMBL" id="GAI23863.1"/>
    </source>
</evidence>
<name>X1LXQ7_9ZZZZ</name>
<gene>
    <name evidence="1" type="ORF">S06H3_24394</name>
</gene>
<dbReference type="AlphaFoldDB" id="X1LXQ7"/>
<sequence length="29" mass="3408">WTAKNVNEMLLTFDEAMRAVRELKEEGLL</sequence>
<organism evidence="1">
    <name type="scientific">marine sediment metagenome</name>
    <dbReference type="NCBI Taxonomy" id="412755"/>
    <lineage>
        <taxon>unclassified sequences</taxon>
        <taxon>metagenomes</taxon>
        <taxon>ecological metagenomes</taxon>
    </lineage>
</organism>